<evidence type="ECO:0000256" key="1">
    <source>
        <dbReference type="SAM" id="Phobius"/>
    </source>
</evidence>
<dbReference type="Proteomes" id="UP000231343">
    <property type="component" value="Unassembled WGS sequence"/>
</dbReference>
<comment type="caution">
    <text evidence="2">The sequence shown here is derived from an EMBL/GenBank/DDBJ whole genome shotgun (WGS) entry which is preliminary data.</text>
</comment>
<accession>A0A2H0XWH0</accession>
<reference evidence="2 3" key="1">
    <citation type="submission" date="2017-09" db="EMBL/GenBank/DDBJ databases">
        <title>Depth-based differentiation of microbial function through sediment-hosted aquifers and enrichment of novel symbionts in the deep terrestrial subsurface.</title>
        <authorList>
            <person name="Probst A.J."/>
            <person name="Ladd B."/>
            <person name="Jarett J.K."/>
            <person name="Geller-Mcgrath D.E."/>
            <person name="Sieber C.M."/>
            <person name="Emerson J.B."/>
            <person name="Anantharaman K."/>
            <person name="Thomas B.C."/>
            <person name="Malmstrom R."/>
            <person name="Stieglmeier M."/>
            <person name="Klingl A."/>
            <person name="Woyke T."/>
            <person name="Ryan C.M."/>
            <person name="Banfield J.F."/>
        </authorList>
    </citation>
    <scope>NUCLEOTIDE SEQUENCE [LARGE SCALE GENOMIC DNA]</scope>
    <source>
        <strain evidence="2">CG08_land_8_20_14_0_20_45_16</strain>
    </source>
</reference>
<feature type="transmembrane region" description="Helical" evidence="1">
    <location>
        <begin position="102"/>
        <end position="123"/>
    </location>
</feature>
<dbReference type="AlphaFoldDB" id="A0A2H0XWH0"/>
<evidence type="ECO:0000313" key="2">
    <source>
        <dbReference type="EMBL" id="PIS29286.1"/>
    </source>
</evidence>
<keyword evidence="1" id="KW-0812">Transmembrane</keyword>
<dbReference type="EMBL" id="PEYM01000092">
    <property type="protein sequence ID" value="PIS29286.1"/>
    <property type="molecule type" value="Genomic_DNA"/>
</dbReference>
<gene>
    <name evidence="2" type="ORF">COT42_05845</name>
</gene>
<keyword evidence="1" id="KW-0472">Membrane</keyword>
<feature type="transmembrane region" description="Helical" evidence="1">
    <location>
        <begin position="143"/>
        <end position="173"/>
    </location>
</feature>
<keyword evidence="1" id="KW-1133">Transmembrane helix</keyword>
<proteinExistence type="predicted"/>
<evidence type="ECO:0000313" key="3">
    <source>
        <dbReference type="Proteomes" id="UP000231343"/>
    </source>
</evidence>
<name>A0A2H0XWH0_UNCSA</name>
<protein>
    <submittedName>
        <fullName evidence="2">Uncharacterized protein</fullName>
    </submittedName>
</protein>
<sequence>MPSPIKGLKSLEIKRWLRNLLPPSRPSGWQPALAGLPIIHGQPEIKRIDPQILLQNSSEPDPNNIDILPGSPLPSPQETTKAQININKVVVKSAKLLNHKRSAVIIAATGIATGTAALFASYYVPISGLSFVDRVPVNFFFHFHIYVSLWAEGWLIAGGVGLATMLGSALIGLTTHLARAKNIKAQIVKLYNDPDQSQALCNAIVALKDLARDKINAILPQPENINWQPNIEKAIASLGEAATIVYNPSEAPKPDVPPEAASLLKQIKQSHQTLLFTRNISLRELKDISKHNSLRREWDSGTKYFRNGQSHEYGAPGEVITLVMKKGFHQSEVSQKSRLVNMYIEEIDGNKAPGRKIKPLGSFGDDKGSLNCRVHIDGVIEEAEQEGMLLSLAEKVDYNRCLEARAPIPLLDNTPKDPDDPLAAATVLHDDAPKFMGYYPQLEVNHDIPLDQVKRILVPEHMLNDAIEACRQNHQLLGLLQKVEGTGQTKEEFLHHRNLLFRRSRAYGGQFTPNFGFNSFFLFEQAFFRLCLEENHFNPITQIIVSQDTKSIISSKNGFRPQPAGPWIFASPQNAPEIERTSNNDWKVFINPRPENFDVVLKKVVKILNGFQSHGLGFQFKIAANLNHEWRAGRPFGASSSPKIVIYANEKHLQPLALALDAALKKKHARAGFDNQPGPSFCRRYGKTDLIFYKKEYFEPWGEARVAIAAAAEQAARQAGITDEAKIMAKKQAALEIEYEGENYYMRKGDTDPLVA</sequence>
<organism evidence="2 3">
    <name type="scientific">Candidatus Saganbacteria bacterium CG08_land_8_20_14_0_20_45_16</name>
    <dbReference type="NCBI Taxonomy" id="2014293"/>
    <lineage>
        <taxon>Bacteria</taxon>
        <taxon>Bacillati</taxon>
        <taxon>Saganbacteria</taxon>
    </lineage>
</organism>